<accession>A0A846YB97</accession>
<dbReference type="AlphaFoldDB" id="A0A846YB97"/>
<dbReference type="Pfam" id="PF02566">
    <property type="entry name" value="OsmC"/>
    <property type="match status" value="1"/>
</dbReference>
<dbReference type="RefSeq" id="WP_062971234.1">
    <property type="nucleotide sequence ID" value="NZ_JAAXOT010000001.1"/>
</dbReference>
<dbReference type="EMBL" id="JAAXOT010000001">
    <property type="protein sequence ID" value="NKY55051.1"/>
    <property type="molecule type" value="Genomic_DNA"/>
</dbReference>
<gene>
    <name evidence="1" type="ORF">HGA15_02525</name>
</gene>
<dbReference type="Proteomes" id="UP000570678">
    <property type="component" value="Unassembled WGS sequence"/>
</dbReference>
<name>A0A846YB97_9NOCA</name>
<comment type="caution">
    <text evidence="1">The sequence shown here is derived from an EMBL/GenBank/DDBJ whole genome shotgun (WGS) entry which is preliminary data.</text>
</comment>
<evidence type="ECO:0000313" key="1">
    <source>
        <dbReference type="EMBL" id="NKY55051.1"/>
    </source>
</evidence>
<dbReference type="InterPro" id="IPR036102">
    <property type="entry name" value="OsmC/Ohrsf"/>
</dbReference>
<dbReference type="PANTHER" id="PTHR42830">
    <property type="entry name" value="OSMOTICALLY INDUCIBLE FAMILY PROTEIN"/>
    <property type="match status" value="1"/>
</dbReference>
<reference evidence="1 2" key="1">
    <citation type="submission" date="2020-04" db="EMBL/GenBank/DDBJ databases">
        <title>MicrobeNet Type strains.</title>
        <authorList>
            <person name="Nicholson A.C."/>
        </authorList>
    </citation>
    <scope>NUCLEOTIDE SEQUENCE [LARGE SCALE GENOMIC DNA]</scope>
    <source>
        <strain evidence="1 2">JCM 3332</strain>
    </source>
</reference>
<dbReference type="InterPro" id="IPR015946">
    <property type="entry name" value="KH_dom-like_a/b"/>
</dbReference>
<dbReference type="PANTHER" id="PTHR42830:SF2">
    <property type="entry name" value="OSMC_OHR FAMILY PROTEIN"/>
    <property type="match status" value="1"/>
</dbReference>
<keyword evidence="2" id="KW-1185">Reference proteome</keyword>
<evidence type="ECO:0000313" key="2">
    <source>
        <dbReference type="Proteomes" id="UP000570678"/>
    </source>
</evidence>
<dbReference type="SUPFAM" id="SSF82784">
    <property type="entry name" value="OsmC-like"/>
    <property type="match status" value="1"/>
</dbReference>
<proteinExistence type="predicted"/>
<sequence length="158" mass="17165">MTRTHHYECRTDWTGAGTTGTVDYRSYERSYVTRSPGRPDLHGSADPAFRGDDTRWNPELLLVAALSQCHLLWYLHLCAVNGVTVLEYHDDAHATMAETADGGGHFTGVELRPVVTVAAADMVDRARDLHGDAAAKCFIAASVNFPVSHTPRVEVGGG</sequence>
<dbReference type="Gene3D" id="3.30.300.20">
    <property type="match status" value="1"/>
</dbReference>
<dbReference type="InterPro" id="IPR003718">
    <property type="entry name" value="OsmC/Ohr_fam"/>
</dbReference>
<dbReference type="InterPro" id="IPR052707">
    <property type="entry name" value="OsmC_Ohr_Peroxiredoxin"/>
</dbReference>
<protein>
    <submittedName>
        <fullName evidence="1">OsmC family peroxiredoxin</fullName>
    </submittedName>
</protein>
<organism evidence="1 2">
    <name type="scientific">Nocardia flavorosea</name>
    <dbReference type="NCBI Taxonomy" id="53429"/>
    <lineage>
        <taxon>Bacteria</taxon>
        <taxon>Bacillati</taxon>
        <taxon>Actinomycetota</taxon>
        <taxon>Actinomycetes</taxon>
        <taxon>Mycobacteriales</taxon>
        <taxon>Nocardiaceae</taxon>
        <taxon>Nocardia</taxon>
    </lineage>
</organism>